<feature type="region of interest" description="Disordered" evidence="1">
    <location>
        <begin position="145"/>
        <end position="174"/>
    </location>
</feature>
<keyword evidence="3" id="KW-1185">Reference proteome</keyword>
<dbReference type="RefSeq" id="WP_377549479.1">
    <property type="nucleotide sequence ID" value="NZ_JBHSBN010000018.1"/>
</dbReference>
<reference evidence="3" key="1">
    <citation type="journal article" date="2019" name="Int. J. Syst. Evol. Microbiol.">
        <title>The Global Catalogue of Microorganisms (GCM) 10K type strain sequencing project: providing services to taxonomists for standard genome sequencing and annotation.</title>
        <authorList>
            <consortium name="The Broad Institute Genomics Platform"/>
            <consortium name="The Broad Institute Genome Sequencing Center for Infectious Disease"/>
            <person name="Wu L."/>
            <person name="Ma J."/>
        </authorList>
    </citation>
    <scope>NUCLEOTIDE SEQUENCE [LARGE SCALE GENOMIC DNA]</scope>
    <source>
        <strain evidence="3">2902at01</strain>
    </source>
</reference>
<protein>
    <submittedName>
        <fullName evidence="2">Transglutaminase domain-containing protein</fullName>
    </submittedName>
</protein>
<dbReference type="SUPFAM" id="SSF54001">
    <property type="entry name" value="Cysteine proteinases"/>
    <property type="match status" value="1"/>
</dbReference>
<dbReference type="Proteomes" id="UP001595868">
    <property type="component" value="Unassembled WGS sequence"/>
</dbReference>
<dbReference type="InterPro" id="IPR038765">
    <property type="entry name" value="Papain-like_cys_pep_sf"/>
</dbReference>
<evidence type="ECO:0000313" key="2">
    <source>
        <dbReference type="EMBL" id="MFC4108783.1"/>
    </source>
</evidence>
<comment type="caution">
    <text evidence="2">The sequence shown here is derived from an EMBL/GenBank/DDBJ whole genome shotgun (WGS) entry which is preliminary data.</text>
</comment>
<evidence type="ECO:0000313" key="3">
    <source>
        <dbReference type="Proteomes" id="UP001595868"/>
    </source>
</evidence>
<accession>A0ABV8KRV9</accession>
<organism evidence="2 3">
    <name type="scientific">Micromonospora zhanjiangensis</name>
    <dbReference type="NCBI Taxonomy" id="1522057"/>
    <lineage>
        <taxon>Bacteria</taxon>
        <taxon>Bacillati</taxon>
        <taxon>Actinomycetota</taxon>
        <taxon>Actinomycetes</taxon>
        <taxon>Micromonosporales</taxon>
        <taxon>Micromonosporaceae</taxon>
        <taxon>Micromonospora</taxon>
    </lineage>
</organism>
<evidence type="ECO:0000256" key="1">
    <source>
        <dbReference type="SAM" id="MobiDB-lite"/>
    </source>
</evidence>
<feature type="compositionally biased region" description="Gly residues" evidence="1">
    <location>
        <begin position="148"/>
        <end position="162"/>
    </location>
</feature>
<dbReference type="EMBL" id="JBHSBN010000018">
    <property type="protein sequence ID" value="MFC4108783.1"/>
    <property type="molecule type" value="Genomic_DNA"/>
</dbReference>
<sequence>MTDTRFPHTRPGRMTSPGAYAGLLDTMPADLPGAVRAGHGLLVHEHLTQVYGVTLTDADRETVHLRPVEQLLARIAERDDRPLDVPRPPERRVAANCRHFTVLLVTALRTRGVPARARCGFGNYFGTGWHEDHWVAERWVAGSSGSDAGSGGSDAGSGGSDAGSGRRDAGSGRWVLTDGQLDERQRELFGIEFDVLDVPRDRFVVAGDAWARYRAGTLDPDRCGLSGVPEGGWWWIAGNLMRDAAALCGTELLPWDCWGAMPEPADSLDDERAALFDELARLTLDPDTHADELRRLTADARLRLPPTVRNALRHRPEPL</sequence>
<name>A0ABV8KRV9_9ACTN</name>
<proteinExistence type="predicted"/>
<gene>
    <name evidence="2" type="ORF">ACFOX0_22970</name>
</gene>